<keyword evidence="4" id="KW-0732">Signal</keyword>
<comment type="caution">
    <text evidence="6">The sequence shown here is derived from an EMBL/GenBank/DDBJ whole genome shotgun (WGS) entry which is preliminary data.</text>
</comment>
<evidence type="ECO:0000256" key="3">
    <source>
        <dbReference type="ARBA" id="ARBA00023157"/>
    </source>
</evidence>
<gene>
    <name evidence="6" type="ORF">LWC34_47945</name>
</gene>
<dbReference type="PROSITE" id="PS01098">
    <property type="entry name" value="LIPASE_GDSL_SER"/>
    <property type="match status" value="1"/>
</dbReference>
<accession>A0ABS8ZRY5</accession>
<dbReference type="SMART" id="SM00710">
    <property type="entry name" value="PbH1"/>
    <property type="match status" value="6"/>
</dbReference>
<dbReference type="InterPro" id="IPR036514">
    <property type="entry name" value="SGNH_hydro_sf"/>
</dbReference>
<dbReference type="Pfam" id="PF22633">
    <property type="entry name" value="F5_F8_type_C_2"/>
    <property type="match status" value="1"/>
</dbReference>
<dbReference type="PROSITE" id="PS50022">
    <property type="entry name" value="FA58C_3"/>
    <property type="match status" value="1"/>
</dbReference>
<dbReference type="InterPro" id="IPR013783">
    <property type="entry name" value="Ig-like_fold"/>
</dbReference>
<dbReference type="Gene3D" id="3.40.50.1110">
    <property type="entry name" value="SGNH hydrolase"/>
    <property type="match status" value="1"/>
</dbReference>
<dbReference type="SUPFAM" id="SSF51126">
    <property type="entry name" value="Pectin lyase-like"/>
    <property type="match status" value="1"/>
</dbReference>
<name>A0ABS8ZRY5_9PSEU</name>
<keyword evidence="3" id="KW-1015">Disulfide bond</keyword>
<organism evidence="6 7">
    <name type="scientific">Kibdelosporangium philippinense</name>
    <dbReference type="NCBI Taxonomy" id="211113"/>
    <lineage>
        <taxon>Bacteria</taxon>
        <taxon>Bacillati</taxon>
        <taxon>Actinomycetota</taxon>
        <taxon>Actinomycetes</taxon>
        <taxon>Pseudonocardiales</taxon>
        <taxon>Pseudonocardiaceae</taxon>
        <taxon>Kibdelosporangium</taxon>
    </lineage>
</organism>
<proteinExistence type="predicted"/>
<dbReference type="InterPro" id="IPR008265">
    <property type="entry name" value="Lipase_GDSL_AS"/>
</dbReference>
<dbReference type="InterPro" id="IPR008979">
    <property type="entry name" value="Galactose-bd-like_sf"/>
</dbReference>
<dbReference type="PANTHER" id="PTHR43784:SF2">
    <property type="entry name" value="GDSL-LIKE LIPASE_ACYLHYDROLASE, PUTATIVE (AFU_ORTHOLOGUE AFUA_2G00820)-RELATED"/>
    <property type="match status" value="1"/>
</dbReference>
<dbReference type="Gene3D" id="2.60.40.10">
    <property type="entry name" value="Immunoglobulins"/>
    <property type="match status" value="1"/>
</dbReference>
<evidence type="ECO:0000256" key="1">
    <source>
        <dbReference type="ARBA" id="ARBA00022723"/>
    </source>
</evidence>
<dbReference type="InterPro" id="IPR011050">
    <property type="entry name" value="Pectin_lyase_fold/virulence"/>
</dbReference>
<dbReference type="Pfam" id="PF13472">
    <property type="entry name" value="Lipase_GDSL_2"/>
    <property type="match status" value="1"/>
</dbReference>
<sequence length="1436" mass="152767">MTSKWITAVLGAALALLSATPAVADPSGASPPMVFAASNGSGDRCTYQRPCSLTQAQVNVRELAPRMRSDIVVTLAGGTYQLNAPLTFTEADSGRNGYQIRWWALPGKPAVISGGIPVDGWTKSGNLWSAKVPRDLVTRQLYADGVRLPRATGSLPVGLTQTPTGFTASNDSLASWRNPDNIEFVLGDGHGSWSEPRCGVKSIAGTAITMDQPCWDNMKLPIEPRGPYGDNPHGGFPSYPSDAVPTRVENAYELLSEGEWYLDEAADRIFYFPHENEDVRKKRFVAAKLERLVGTSTTAAKPLHDVSFEGLEFAYATWLQPSSDEGFVEMQANFTLTGVGASKSQGLCSYSEPKGTCPFASWTRPSAAVDLVGTRNVKFVRNTFQHLGGAGLGFQHGVQNNLVQGNVVTDVSGIGILLGAVDDPLPKNDYEIATGNTIDSNYVHHTGVDFTGAPAIVNGYSRKTSITHNEITDVPYSGISSGWGGWRTNSAFPDENPNINADNDISYNLVYRNMLVRWDGGAVYTNGPQGRSYEHGLTIRGNVNFSGLKTANSIYNDEGGDYVTVTGNVQYNDNGGFNGGCSTTGHMRRKDNYRVGTMNSFPCAPAPVGVEDLGGNKLVAQNPQARDISNTILAAAGLRPEFRDLTTRTAPKVALVSPTCTDDILISGSGFTDRARVSLGGRPVEPVTFISSNYLSVKLPRGSSGGAVTVTTKSGTSAADVDANATLCRSLSTTFSNAGITSDGNTRAGNVDGFGYSYSAEALAVRGVTPGAPVRTHGVTFAWPTASPGSPSNTLAAGQTVGVYGSSSTLGFLLTSTYPTSGRGTVNYTDGSTQEYTIGSPNWAGDLPAGVFPAITTPYRNGPNGRDDRPVHIFYAGVQLDASKTVKSVRLPNIGSEIGPDVPAMHIFAVALGGKPNLAQGKIATQSADAWGGPAARVVDGDSNGTWNNNSVSHTEIQDHAWWQVDLGVTSQLSQVNVWNRVDCCPERLDDFWVFVSATPFDTSLTPAQQAAKPGVWSAHQTGRAPVVTTLKPNVPGRYVMVQLAGRNYLSLAEVEVFGAQPAAEDWVGTWGAAQGGPATWASSGFPDCALRNIVHTSVGGTEARIRFSNRFGTGPLELRTTSVAIRSETGRSDAISGTMRQLTFAGRKSVTIPAGGEVVSDPVAMAIPADTDLLVTTYTPRGAQGPATYHPSANQISWLTEPGEDYTLEESGARFTREMGSWLYVEEVDVRGSGAKGTVLAFGDSITDGGYTTTNSNHRWPDYLADRTKEFGIVNSGLSANRLMRDGEDPAWGRAGIARIDDDIINRTGVRTVILLQGINDMIHDPRTKDPALFAAGYREFVARMHAKGIKVIGATVTPIKGWGGYDDQLEATRQGINEFVRTSGVFDAVVDFDKAIQDPADPLKIKPEFDAGDHLHPSDAGNAALAAAVDLSKL</sequence>
<dbReference type="InterPro" id="IPR012334">
    <property type="entry name" value="Pectin_lyas_fold"/>
</dbReference>
<feature type="signal peptide" evidence="4">
    <location>
        <begin position="1"/>
        <end position="24"/>
    </location>
</feature>
<feature type="chain" id="PRO_5045758609" evidence="4">
    <location>
        <begin position="25"/>
        <end position="1436"/>
    </location>
</feature>
<dbReference type="SUPFAM" id="SSF81296">
    <property type="entry name" value="E set domains"/>
    <property type="match status" value="1"/>
</dbReference>
<dbReference type="SUPFAM" id="SSF52266">
    <property type="entry name" value="SGNH hydrolase"/>
    <property type="match status" value="1"/>
</dbReference>
<dbReference type="Proteomes" id="UP001521150">
    <property type="component" value="Unassembled WGS sequence"/>
</dbReference>
<protein>
    <submittedName>
        <fullName evidence="6">GDSL-type esterase/lipase family protein</fullName>
    </submittedName>
</protein>
<keyword evidence="2" id="KW-0106">Calcium</keyword>
<dbReference type="SUPFAM" id="SSF49785">
    <property type="entry name" value="Galactose-binding domain-like"/>
    <property type="match status" value="1"/>
</dbReference>
<evidence type="ECO:0000259" key="5">
    <source>
        <dbReference type="PROSITE" id="PS50022"/>
    </source>
</evidence>
<feature type="domain" description="F5/8 type C" evidence="5">
    <location>
        <begin position="907"/>
        <end position="1060"/>
    </location>
</feature>
<dbReference type="Gene3D" id="2.60.120.260">
    <property type="entry name" value="Galactose-binding domain-like"/>
    <property type="match status" value="1"/>
</dbReference>
<dbReference type="InterPro" id="IPR000421">
    <property type="entry name" value="FA58C"/>
</dbReference>
<dbReference type="InterPro" id="IPR013830">
    <property type="entry name" value="SGNH_hydro"/>
</dbReference>
<dbReference type="RefSeq" id="WP_233732373.1">
    <property type="nucleotide sequence ID" value="NZ_JAJVCN010000004.1"/>
</dbReference>
<dbReference type="InterPro" id="IPR006585">
    <property type="entry name" value="FTP1"/>
</dbReference>
<dbReference type="InterPro" id="IPR053140">
    <property type="entry name" value="GDSL_Rv0518-like"/>
</dbReference>
<evidence type="ECO:0000256" key="2">
    <source>
        <dbReference type="ARBA" id="ARBA00022837"/>
    </source>
</evidence>
<keyword evidence="7" id="KW-1185">Reference proteome</keyword>
<evidence type="ECO:0000313" key="7">
    <source>
        <dbReference type="Proteomes" id="UP001521150"/>
    </source>
</evidence>
<keyword evidence="1" id="KW-0479">Metal-binding</keyword>
<dbReference type="Gene3D" id="2.160.20.10">
    <property type="entry name" value="Single-stranded right-handed beta-helix, Pectin lyase-like"/>
    <property type="match status" value="1"/>
</dbReference>
<evidence type="ECO:0000313" key="6">
    <source>
        <dbReference type="EMBL" id="MCE7010484.1"/>
    </source>
</evidence>
<dbReference type="EMBL" id="JAJVCN010000004">
    <property type="protein sequence ID" value="MCE7010484.1"/>
    <property type="molecule type" value="Genomic_DNA"/>
</dbReference>
<dbReference type="SMART" id="SM00607">
    <property type="entry name" value="FTP"/>
    <property type="match status" value="1"/>
</dbReference>
<evidence type="ECO:0000256" key="4">
    <source>
        <dbReference type="SAM" id="SignalP"/>
    </source>
</evidence>
<dbReference type="PANTHER" id="PTHR43784">
    <property type="entry name" value="GDSL-LIKE LIPASE/ACYLHYDROLASE, PUTATIVE (AFU_ORTHOLOGUE AFUA_2G00820)-RELATED"/>
    <property type="match status" value="1"/>
</dbReference>
<dbReference type="InterPro" id="IPR006626">
    <property type="entry name" value="PbH1"/>
</dbReference>
<dbReference type="InterPro" id="IPR014756">
    <property type="entry name" value="Ig_E-set"/>
</dbReference>
<reference evidence="6 7" key="1">
    <citation type="submission" date="2021-12" db="EMBL/GenBank/DDBJ databases">
        <title>Genome sequence of Kibdelosporangium philippinense ATCC 49844.</title>
        <authorList>
            <person name="Fedorov E.A."/>
            <person name="Omeragic M."/>
            <person name="Shalygina K.F."/>
            <person name="Maclea K.S."/>
        </authorList>
    </citation>
    <scope>NUCLEOTIDE SEQUENCE [LARGE SCALE GENOMIC DNA]</scope>
    <source>
        <strain evidence="6 7">ATCC 49844</strain>
    </source>
</reference>